<dbReference type="Proteomes" id="UP000181909">
    <property type="component" value="Unassembled WGS sequence"/>
</dbReference>
<feature type="region of interest" description="Disordered" evidence="1">
    <location>
        <begin position="159"/>
        <end position="232"/>
    </location>
</feature>
<dbReference type="STRING" id="1893.SAMN02787144_1002512"/>
<dbReference type="EMBL" id="FPJO01000002">
    <property type="protein sequence ID" value="SFX37996.1"/>
    <property type="molecule type" value="Genomic_DNA"/>
</dbReference>
<dbReference type="AlphaFoldDB" id="A0A1K1WM18"/>
<evidence type="ECO:0000313" key="2">
    <source>
        <dbReference type="EMBL" id="SFX37996.1"/>
    </source>
</evidence>
<name>A0A1K1WM18_STRAR</name>
<dbReference type="InterPro" id="IPR038332">
    <property type="entry name" value="PPE_sf"/>
</dbReference>
<organism evidence="2 3">
    <name type="scientific">Streptomyces atratus</name>
    <dbReference type="NCBI Taxonomy" id="1893"/>
    <lineage>
        <taxon>Bacteria</taxon>
        <taxon>Bacillati</taxon>
        <taxon>Actinomycetota</taxon>
        <taxon>Actinomycetes</taxon>
        <taxon>Kitasatosporales</taxon>
        <taxon>Streptomycetaceae</taxon>
        <taxon>Streptomyces</taxon>
    </lineage>
</organism>
<protein>
    <submittedName>
        <fullName evidence="2">Uncharacterized protein</fullName>
    </submittedName>
</protein>
<feature type="compositionally biased region" description="Basic and acidic residues" evidence="1">
    <location>
        <begin position="446"/>
        <end position="460"/>
    </location>
</feature>
<feature type="region of interest" description="Disordered" evidence="1">
    <location>
        <begin position="282"/>
        <end position="464"/>
    </location>
</feature>
<evidence type="ECO:0000256" key="1">
    <source>
        <dbReference type="SAM" id="MobiDB-lite"/>
    </source>
</evidence>
<dbReference type="Gene3D" id="1.20.1260.20">
    <property type="entry name" value="PPE superfamily"/>
    <property type="match status" value="1"/>
</dbReference>
<feature type="compositionally biased region" description="Gly residues" evidence="1">
    <location>
        <begin position="345"/>
        <end position="387"/>
    </location>
</feature>
<proteinExistence type="predicted"/>
<evidence type="ECO:0000313" key="3">
    <source>
        <dbReference type="Proteomes" id="UP000181909"/>
    </source>
</evidence>
<gene>
    <name evidence="2" type="ORF">SAMN02787144_1002512</name>
</gene>
<sequence>MGTTSFDDMSHEQMIAWLDKASSGAVQAAADSLLSAATEIDKIGEELKIRPQIVDWKGEGANSFRTWSADLANATLRLGLYSREASKRLGEAAEAIALAKAAAPHPQPGAEATLKAALSVPNDPDASALAKKLHTEKDAMAREMTKLSQAYNQSVDGIGALKKPEFPPPPEVIAPRSAARRDQAASEYSPGGGAAVGAAGAVSRSVSMPGAGHESPVGLAAPSTAHSSVTVPVGGTASRPVDMEIDGVATLPKTAPNPPVHQPEVPGLARPDGGLPVTPEVLPPSIGDRTSVQPPSKNAGGKTAGISRPSIPSATGNPVAGPVGRPSRDTGIVGGRPAAQTTGRPTGGLPRGTVVGGGEGTQAGRGMMGHGAGMGGAGGSGQSGIAGGRRLAAEAGGIVGGRPQQPGRMGNRPFTPGGTGLVRGAATDDGSRGVGQAGRGASHGPRVGDPRRDERERPDYLVEDEETWQQGYRRVVPPVID</sequence>
<reference evidence="2 3" key="1">
    <citation type="submission" date="2016-11" db="EMBL/GenBank/DDBJ databases">
        <authorList>
            <person name="Jaros S."/>
            <person name="Januszkiewicz K."/>
            <person name="Wedrychowicz H."/>
        </authorList>
    </citation>
    <scope>NUCLEOTIDE SEQUENCE [LARGE SCALE GENOMIC DNA]</scope>
    <source>
        <strain evidence="2 3">OK807</strain>
    </source>
</reference>
<accession>A0A1K1WM18</accession>